<dbReference type="SUPFAM" id="SSF47862">
    <property type="entry name" value="Saposin"/>
    <property type="match status" value="3"/>
</dbReference>
<dbReference type="InParanoid" id="D3BR43"/>
<dbReference type="PRINTS" id="PR01797">
    <property type="entry name" value="SAPOSIN"/>
</dbReference>
<evidence type="ECO:0000256" key="4">
    <source>
        <dbReference type="SAM" id="SignalP"/>
    </source>
</evidence>
<feature type="domain" description="Saposin B-type" evidence="5">
    <location>
        <begin position="157"/>
        <end position="237"/>
    </location>
</feature>
<feature type="compositionally biased region" description="Gly residues" evidence="3">
    <location>
        <begin position="375"/>
        <end position="386"/>
    </location>
</feature>
<dbReference type="Proteomes" id="UP000001396">
    <property type="component" value="Unassembled WGS sequence"/>
</dbReference>
<dbReference type="PROSITE" id="PS50015">
    <property type="entry name" value="SAP_B"/>
    <property type="match status" value="3"/>
</dbReference>
<evidence type="ECO:0000313" key="6">
    <source>
        <dbReference type="EMBL" id="EFA75875.1"/>
    </source>
</evidence>
<sequence length="409" mass="44586">MYSLKKNKFVVLLLLFVLLVDCGVYSVSVKQRESKENKENKENKDDKVELCKFLVGYIKGLDNSEDGKVIERQQIKQELNEVCHFMPDQMSEVCYNMLSKSDFSIVEDILDRKLSSNDICDNSDKSLKIKQPQQQKPQLPKKPKQQQHQIINRISTDRLECNLCNFLVSQIEGYIQKNQTEEEIIADLEQSCNILGSMSTDCKELVADYMPEAIKRIMNKESPDVVCTEIGICTPTTTTTTTSSSSTTGGSNPTSKSHSGFECPSCEYLAGQVITYLKENQSISTMLQELNTDCQVFRDQSWIHICQKVVAEHGEELIRDVRISKSPSEACKMVGICGSTTSSSSSSSSSSTSNSGYSSGGSTATSGTSGTSASGSGGGYLSGSGSSGSSNSASSGDSGTGYAYRMTIN</sequence>
<dbReference type="GeneID" id="31365916"/>
<keyword evidence="1" id="KW-1015">Disulfide bond</keyword>
<gene>
    <name evidence="6" type="ORF">PPL_10447</name>
</gene>
<feature type="compositionally biased region" description="Low complexity" evidence="3">
    <location>
        <begin position="129"/>
        <end position="138"/>
    </location>
</feature>
<dbReference type="PANTHER" id="PTHR11480:SF3">
    <property type="entry name" value="BCDNA.GH08312"/>
    <property type="match status" value="1"/>
</dbReference>
<comment type="caution">
    <text evidence="6">The sequence shown here is derived from an EMBL/GenBank/DDBJ whole genome shotgun (WGS) entry which is preliminary data.</text>
</comment>
<feature type="domain" description="Saposin B-type" evidence="5">
    <location>
        <begin position="259"/>
        <end position="341"/>
    </location>
</feature>
<feature type="compositionally biased region" description="Low complexity" evidence="3">
    <location>
        <begin position="339"/>
        <end position="374"/>
    </location>
</feature>
<evidence type="ECO:0000256" key="2">
    <source>
        <dbReference type="ARBA" id="ARBA00023180"/>
    </source>
</evidence>
<feature type="region of interest" description="Disordered" evidence="3">
    <location>
        <begin position="123"/>
        <end position="148"/>
    </location>
</feature>
<dbReference type="RefSeq" id="XP_020428009.1">
    <property type="nucleotide sequence ID" value="XM_020581222.1"/>
</dbReference>
<feature type="domain" description="Saposin B-type" evidence="5">
    <location>
        <begin position="44"/>
        <end position="120"/>
    </location>
</feature>
<dbReference type="EMBL" id="ADBJ01000050">
    <property type="protein sequence ID" value="EFA75875.1"/>
    <property type="molecule type" value="Genomic_DNA"/>
</dbReference>
<evidence type="ECO:0000259" key="5">
    <source>
        <dbReference type="PROSITE" id="PS50015"/>
    </source>
</evidence>
<dbReference type="Pfam" id="PF03489">
    <property type="entry name" value="SapB_2"/>
    <property type="match status" value="1"/>
</dbReference>
<dbReference type="Pfam" id="PF05184">
    <property type="entry name" value="SapB_1"/>
    <property type="match status" value="2"/>
</dbReference>
<keyword evidence="2" id="KW-0325">Glycoprotein</keyword>
<dbReference type="AlphaFoldDB" id="D3BR43"/>
<feature type="chain" id="PRO_5003042444" description="Saposin B-type domain-containing protein" evidence="4">
    <location>
        <begin position="27"/>
        <end position="409"/>
    </location>
</feature>
<dbReference type="InterPro" id="IPR011001">
    <property type="entry name" value="Saposin-like"/>
</dbReference>
<keyword evidence="7" id="KW-1185">Reference proteome</keyword>
<evidence type="ECO:0000256" key="3">
    <source>
        <dbReference type="SAM" id="MobiDB-lite"/>
    </source>
</evidence>
<organism evidence="6 7">
    <name type="scientific">Heterostelium pallidum (strain ATCC 26659 / Pp 5 / PN500)</name>
    <name type="common">Cellular slime mold</name>
    <name type="synonym">Polysphondylium pallidum</name>
    <dbReference type="NCBI Taxonomy" id="670386"/>
    <lineage>
        <taxon>Eukaryota</taxon>
        <taxon>Amoebozoa</taxon>
        <taxon>Evosea</taxon>
        <taxon>Eumycetozoa</taxon>
        <taxon>Dictyostelia</taxon>
        <taxon>Acytosteliales</taxon>
        <taxon>Acytosteliaceae</taxon>
        <taxon>Heterostelium</taxon>
    </lineage>
</organism>
<proteinExistence type="predicted"/>
<keyword evidence="4" id="KW-0732">Signal</keyword>
<dbReference type="SMART" id="SM00741">
    <property type="entry name" value="SapB"/>
    <property type="match status" value="3"/>
</dbReference>
<feature type="compositionally biased region" description="Low complexity" evidence="3">
    <location>
        <begin position="387"/>
        <end position="401"/>
    </location>
</feature>
<feature type="region of interest" description="Disordered" evidence="3">
    <location>
        <begin position="238"/>
        <end position="258"/>
    </location>
</feature>
<dbReference type="GO" id="GO:0005764">
    <property type="term" value="C:lysosome"/>
    <property type="evidence" value="ECO:0007669"/>
    <property type="project" value="InterPro"/>
</dbReference>
<dbReference type="PANTHER" id="PTHR11480">
    <property type="entry name" value="SAPOSIN-RELATED"/>
    <property type="match status" value="1"/>
</dbReference>
<accession>D3BR43</accession>
<dbReference type="GO" id="GO:0016020">
    <property type="term" value="C:membrane"/>
    <property type="evidence" value="ECO:0007669"/>
    <property type="project" value="GOC"/>
</dbReference>
<evidence type="ECO:0000256" key="1">
    <source>
        <dbReference type="ARBA" id="ARBA00023157"/>
    </source>
</evidence>
<name>D3BR43_HETP5</name>
<dbReference type="InterPro" id="IPR008373">
    <property type="entry name" value="Saposin"/>
</dbReference>
<dbReference type="InterPro" id="IPR008138">
    <property type="entry name" value="SapB_2"/>
</dbReference>
<dbReference type="InterPro" id="IPR051428">
    <property type="entry name" value="Sphingo_Act-Surfact_Prot"/>
</dbReference>
<feature type="signal peptide" evidence="4">
    <location>
        <begin position="1"/>
        <end position="26"/>
    </location>
</feature>
<dbReference type="InterPro" id="IPR007856">
    <property type="entry name" value="SapB_1"/>
</dbReference>
<reference evidence="6 7" key="1">
    <citation type="journal article" date="2011" name="Genome Res.">
        <title>Phylogeny-wide analysis of social amoeba genomes highlights ancient origins for complex intercellular communication.</title>
        <authorList>
            <person name="Heidel A.J."/>
            <person name="Lawal H.M."/>
            <person name="Felder M."/>
            <person name="Schilde C."/>
            <person name="Helps N.R."/>
            <person name="Tunggal B."/>
            <person name="Rivero F."/>
            <person name="John U."/>
            <person name="Schleicher M."/>
            <person name="Eichinger L."/>
            <person name="Platzer M."/>
            <person name="Noegel A.A."/>
            <person name="Schaap P."/>
            <person name="Gloeckner G."/>
        </authorList>
    </citation>
    <scope>NUCLEOTIDE SEQUENCE [LARGE SCALE GENOMIC DNA]</scope>
    <source>
        <strain evidence="7">ATCC 26659 / Pp 5 / PN500</strain>
    </source>
</reference>
<feature type="compositionally biased region" description="Low complexity" evidence="3">
    <location>
        <begin position="238"/>
        <end position="255"/>
    </location>
</feature>
<dbReference type="InterPro" id="IPR008139">
    <property type="entry name" value="SaposinB_dom"/>
</dbReference>
<evidence type="ECO:0000313" key="7">
    <source>
        <dbReference type="Proteomes" id="UP000001396"/>
    </source>
</evidence>
<feature type="region of interest" description="Disordered" evidence="3">
    <location>
        <begin position="339"/>
        <end position="409"/>
    </location>
</feature>
<dbReference type="Gene3D" id="1.10.225.10">
    <property type="entry name" value="Saposin-like"/>
    <property type="match status" value="3"/>
</dbReference>
<protein>
    <recommendedName>
        <fullName evidence="5">Saposin B-type domain-containing protein</fullName>
    </recommendedName>
</protein>
<dbReference type="GO" id="GO:0006665">
    <property type="term" value="P:sphingolipid metabolic process"/>
    <property type="evidence" value="ECO:0007669"/>
    <property type="project" value="InterPro"/>
</dbReference>